<keyword evidence="6" id="KW-0800">Toxin</keyword>
<comment type="similarity">
    <text evidence="6">Belongs to the PINc/VapC protein family.</text>
</comment>
<comment type="cofactor">
    <cofactor evidence="6">
        <name>Mg(2+)</name>
        <dbReference type="ChEBI" id="CHEBI:18420"/>
    </cofactor>
</comment>
<dbReference type="InterPro" id="IPR051749">
    <property type="entry name" value="PINc/VapC_TA_RNase"/>
</dbReference>
<dbReference type="EMBL" id="JANSUY010000024">
    <property type="protein sequence ID" value="MCR9017125.1"/>
    <property type="molecule type" value="Genomic_DNA"/>
</dbReference>
<proteinExistence type="inferred from homology"/>
<dbReference type="PANTHER" id="PTHR42740:SF1">
    <property type="entry name" value="RIBONUCLEASE VAPC3"/>
    <property type="match status" value="1"/>
</dbReference>
<keyword evidence="4 6" id="KW-0378">Hydrolase</keyword>
<dbReference type="GO" id="GO:0000287">
    <property type="term" value="F:magnesium ion binding"/>
    <property type="evidence" value="ECO:0007669"/>
    <property type="project" value="UniProtKB-UniRule"/>
</dbReference>
<comment type="function">
    <text evidence="6">Toxic component of a toxin-antitoxin (TA) system. An RNase.</text>
</comment>
<keyword evidence="2 6" id="KW-0540">Nuclease</keyword>
<dbReference type="EC" id="3.1.-.-" evidence="6"/>
<dbReference type="Gene3D" id="3.40.50.1010">
    <property type="entry name" value="5'-nuclease"/>
    <property type="match status" value="1"/>
</dbReference>
<evidence type="ECO:0000256" key="6">
    <source>
        <dbReference type="HAMAP-Rule" id="MF_00265"/>
    </source>
</evidence>
<feature type="domain" description="PIN" evidence="7">
    <location>
        <begin position="3"/>
        <end position="122"/>
    </location>
</feature>
<evidence type="ECO:0000313" key="9">
    <source>
        <dbReference type="Proteomes" id="UP001142175"/>
    </source>
</evidence>
<keyword evidence="1 6" id="KW-1277">Toxin-antitoxin system</keyword>
<accession>A0A9X2PE84</accession>
<feature type="binding site" evidence="6">
    <location>
        <position position="6"/>
    </location>
    <ligand>
        <name>Mg(2+)</name>
        <dbReference type="ChEBI" id="CHEBI:18420"/>
    </ligand>
</feature>
<feature type="binding site" evidence="6">
    <location>
        <position position="97"/>
    </location>
    <ligand>
        <name>Mg(2+)</name>
        <dbReference type="ChEBI" id="CHEBI:18420"/>
    </ligand>
</feature>
<gene>
    <name evidence="6" type="primary">vapC</name>
    <name evidence="8" type="ORF">NU887_18970</name>
</gene>
<dbReference type="GO" id="GO:0016787">
    <property type="term" value="F:hydrolase activity"/>
    <property type="evidence" value="ECO:0007669"/>
    <property type="project" value="UniProtKB-KW"/>
</dbReference>
<keyword evidence="9" id="KW-1185">Reference proteome</keyword>
<comment type="caution">
    <text evidence="8">The sequence shown here is derived from an EMBL/GenBank/DDBJ whole genome shotgun (WGS) entry which is preliminary data.</text>
</comment>
<evidence type="ECO:0000313" key="8">
    <source>
        <dbReference type="EMBL" id="MCR9017125.1"/>
    </source>
</evidence>
<dbReference type="InterPro" id="IPR002716">
    <property type="entry name" value="PIN_dom"/>
</dbReference>
<dbReference type="GO" id="GO:0004540">
    <property type="term" value="F:RNA nuclease activity"/>
    <property type="evidence" value="ECO:0007669"/>
    <property type="project" value="InterPro"/>
</dbReference>
<dbReference type="Proteomes" id="UP001142175">
    <property type="component" value="Unassembled WGS sequence"/>
</dbReference>
<organism evidence="8 9">
    <name type="scientific">Aquiflexum gelatinilyticum</name>
    <dbReference type="NCBI Taxonomy" id="2961943"/>
    <lineage>
        <taxon>Bacteria</taxon>
        <taxon>Pseudomonadati</taxon>
        <taxon>Bacteroidota</taxon>
        <taxon>Cytophagia</taxon>
        <taxon>Cytophagales</taxon>
        <taxon>Cyclobacteriaceae</taxon>
        <taxon>Aquiflexum</taxon>
    </lineage>
</organism>
<keyword evidence="3 6" id="KW-0479">Metal-binding</keyword>
<evidence type="ECO:0000256" key="1">
    <source>
        <dbReference type="ARBA" id="ARBA00022649"/>
    </source>
</evidence>
<dbReference type="Pfam" id="PF01850">
    <property type="entry name" value="PIN"/>
    <property type="match status" value="1"/>
</dbReference>
<name>A0A9X2PE84_9BACT</name>
<dbReference type="GO" id="GO:0090729">
    <property type="term" value="F:toxin activity"/>
    <property type="evidence" value="ECO:0007669"/>
    <property type="project" value="UniProtKB-KW"/>
</dbReference>
<dbReference type="InterPro" id="IPR022907">
    <property type="entry name" value="VapC_family"/>
</dbReference>
<dbReference type="HAMAP" id="MF_00265">
    <property type="entry name" value="VapC_Nob1"/>
    <property type="match status" value="1"/>
</dbReference>
<sequence length="130" mass="15208">MDILVDTSKWISFLNNPEDKDSDRFYELILEDRICVCPPIIQELLQGCRNKKEFKILEDKISGLKQLINDPYDASIGAANLYLELRQKGAMIRKSNDCLIAWYAIEHDLKVWHFDRDFDMIAAHSTLQIF</sequence>
<dbReference type="SUPFAM" id="SSF88723">
    <property type="entry name" value="PIN domain-like"/>
    <property type="match status" value="1"/>
</dbReference>
<evidence type="ECO:0000256" key="5">
    <source>
        <dbReference type="ARBA" id="ARBA00022842"/>
    </source>
</evidence>
<evidence type="ECO:0000259" key="7">
    <source>
        <dbReference type="Pfam" id="PF01850"/>
    </source>
</evidence>
<dbReference type="PANTHER" id="PTHR42740">
    <property type="entry name" value="RIBONUCLEASE VAPC3"/>
    <property type="match status" value="1"/>
</dbReference>
<dbReference type="InterPro" id="IPR029060">
    <property type="entry name" value="PIN-like_dom_sf"/>
</dbReference>
<keyword evidence="5 6" id="KW-0460">Magnesium</keyword>
<protein>
    <recommendedName>
        <fullName evidence="6">Ribonuclease VapC</fullName>
        <shortName evidence="6">RNase VapC</shortName>
        <ecNumber evidence="6">3.1.-.-</ecNumber>
    </recommendedName>
    <alternativeName>
        <fullName evidence="6">Toxin VapC</fullName>
    </alternativeName>
</protein>
<dbReference type="AlphaFoldDB" id="A0A9X2PE84"/>
<reference evidence="8" key="1">
    <citation type="submission" date="2022-08" db="EMBL/GenBank/DDBJ databases">
        <authorList>
            <person name="Zhang D."/>
        </authorList>
    </citation>
    <scope>NUCLEOTIDE SEQUENCE</scope>
    <source>
        <strain evidence="8">XJ19-11</strain>
    </source>
</reference>
<evidence type="ECO:0000256" key="4">
    <source>
        <dbReference type="ARBA" id="ARBA00022801"/>
    </source>
</evidence>
<dbReference type="RefSeq" id="WP_258424968.1">
    <property type="nucleotide sequence ID" value="NZ_JANSUY010000024.1"/>
</dbReference>
<evidence type="ECO:0000256" key="2">
    <source>
        <dbReference type="ARBA" id="ARBA00022722"/>
    </source>
</evidence>
<evidence type="ECO:0000256" key="3">
    <source>
        <dbReference type="ARBA" id="ARBA00022723"/>
    </source>
</evidence>